<feature type="compositionally biased region" description="Basic and acidic residues" evidence="1">
    <location>
        <begin position="712"/>
        <end position="722"/>
    </location>
</feature>
<dbReference type="InterPro" id="IPR032707">
    <property type="entry name" value="MYCBPAP"/>
</dbReference>
<dbReference type="Pfam" id="PF14646">
    <property type="entry name" value="MYCBPAP"/>
    <property type="match status" value="1"/>
</dbReference>
<protein>
    <submittedName>
        <fullName evidence="2">MYCBP-associated protein</fullName>
    </submittedName>
</protein>
<dbReference type="EMBL" id="QDEB01084192">
    <property type="protein sequence ID" value="RZC33962.1"/>
    <property type="molecule type" value="Genomic_DNA"/>
</dbReference>
<feature type="compositionally biased region" description="Basic and acidic residues" evidence="1">
    <location>
        <begin position="507"/>
        <end position="530"/>
    </location>
</feature>
<proteinExistence type="predicted"/>
<dbReference type="PANTHER" id="PTHR48421">
    <property type="entry name" value="MYCBP-ASSOCIATED PROTEIN"/>
    <property type="match status" value="1"/>
</dbReference>
<gene>
    <name evidence="2" type="ORF">BDFB_000973</name>
</gene>
<evidence type="ECO:0000313" key="2">
    <source>
        <dbReference type="EMBL" id="RZC33962.1"/>
    </source>
</evidence>
<evidence type="ECO:0000313" key="3">
    <source>
        <dbReference type="Proteomes" id="UP000292052"/>
    </source>
</evidence>
<feature type="compositionally biased region" description="Polar residues" evidence="1">
    <location>
        <begin position="532"/>
        <end position="541"/>
    </location>
</feature>
<feature type="region of interest" description="Disordered" evidence="1">
    <location>
        <begin position="492"/>
        <end position="543"/>
    </location>
</feature>
<feature type="compositionally biased region" description="Basic residues" evidence="1">
    <location>
        <begin position="691"/>
        <end position="711"/>
    </location>
</feature>
<dbReference type="PANTHER" id="PTHR48421:SF1">
    <property type="entry name" value="MYCBP-ASSOCIATED PROTEIN"/>
    <property type="match status" value="1"/>
</dbReference>
<organism evidence="2 3">
    <name type="scientific">Asbolus verrucosus</name>
    <name type="common">Desert ironclad beetle</name>
    <dbReference type="NCBI Taxonomy" id="1661398"/>
    <lineage>
        <taxon>Eukaryota</taxon>
        <taxon>Metazoa</taxon>
        <taxon>Ecdysozoa</taxon>
        <taxon>Arthropoda</taxon>
        <taxon>Hexapoda</taxon>
        <taxon>Insecta</taxon>
        <taxon>Pterygota</taxon>
        <taxon>Neoptera</taxon>
        <taxon>Endopterygota</taxon>
        <taxon>Coleoptera</taxon>
        <taxon>Polyphaga</taxon>
        <taxon>Cucujiformia</taxon>
        <taxon>Tenebrionidae</taxon>
        <taxon>Pimeliinae</taxon>
        <taxon>Asbolus</taxon>
    </lineage>
</organism>
<keyword evidence="3" id="KW-1185">Reference proteome</keyword>
<accession>A0A482VM52</accession>
<dbReference type="OrthoDB" id="10263316at2759"/>
<reference evidence="2 3" key="1">
    <citation type="submission" date="2017-03" db="EMBL/GenBank/DDBJ databases">
        <title>Genome of the blue death feigning beetle - Asbolus verrucosus.</title>
        <authorList>
            <person name="Rider S.D."/>
        </authorList>
    </citation>
    <scope>NUCLEOTIDE SEQUENCE [LARGE SCALE GENOMIC DNA]</scope>
    <source>
        <strain evidence="2">Butters</strain>
        <tissue evidence="2">Head and leg muscle</tissue>
    </source>
</reference>
<dbReference type="STRING" id="1661398.A0A482VM52"/>
<feature type="region of interest" description="Disordered" evidence="1">
    <location>
        <begin position="689"/>
        <end position="722"/>
    </location>
</feature>
<dbReference type="AlphaFoldDB" id="A0A482VM52"/>
<evidence type="ECO:0000256" key="1">
    <source>
        <dbReference type="SAM" id="MobiDB-lite"/>
    </source>
</evidence>
<sequence>MSGDRNKDANEICRKETEAEEDTRLKNWSAWLKKWKNIEGRISEKIEKSPEQLLMRYADSVNNVNEEKLMLQYAKIPTEFDKYRGNPDFWKLPLSLPRRYEHCSQEPDYFAVRTEEERNIAPILELTGTPEYIQNEKNILYGARNIYKKWQDSAYRNEQLKKCASKIKSIVPHKPKFEQLIVVGRKMLSDVPDTVHNDEEITEEGTEHIQLLKVDKSRESLKQAKPSRLSLKINGIDLDPSKNEERGSRKLRINFDYDVSAGMVGVDYLFFENNGLTTLRISWNKLKKFRIFRNYTEEKWDKHGFYFDKNELLILPGQSIDFPIWFKTENAGTYSESWELTTNPKFWDDDSKVILILHSYAYFKNMKEKVDEIVKYIDIQERNILIKDILREIVEQVKYGEIPVAPCVFEEAQLFEIANLVNGRPLFSFDEIVVDELKLFYDRIKTEMKNWNYSVKQLTKLAQEKDIATYQENKKMDLIKKITQMQSSKLFEETDLQGKSPSKTKKEKSSTKISKSKDKSSKILKGEKSRSKTSQKSNTDVEASPKIKNEDYIYTNQSELWDLVKKLDSPVVINSEREKYFQCTRVMTAYFNKMCQLLESLEKEKGIQKISSYPPLKYKLTAITQQPERLVYEYFEDHYVPNRVLETDPFEAKPKPKVLRDIPSDDIETVYATYFNKSILFKKQESESKKIGKKGKKRKEKSPKADKKSKKEKALSRSTSKSEGKIEKEVSVECFDPYAERYSYVSESEIPEKISLTENKTGEIPKEEMRDYKYKQYIIVYSCLSDAVNAIVDTMQSFDCIVTHSTLNEVKSVGHSEDMELKKES</sequence>
<name>A0A482VM52_ASBVE</name>
<comment type="caution">
    <text evidence="2">The sequence shown here is derived from an EMBL/GenBank/DDBJ whole genome shotgun (WGS) entry which is preliminary data.</text>
</comment>
<dbReference type="Proteomes" id="UP000292052">
    <property type="component" value="Unassembled WGS sequence"/>
</dbReference>